<dbReference type="InterPro" id="IPR014710">
    <property type="entry name" value="RmlC-like_jellyroll"/>
</dbReference>
<sequence>MSTLAAPVANLHSAPSDKLQDLLADYPDLLELADAHCWAMLETAKLHTFDANTVMFSENMECKHLMLVVEGTVRVFKDSDEGREMTLYRVGPGQLCIHNLNNLVNGMPYPIMAQAETSVRGLVISRAEFHNTMSKSDGFRNYVLRSLTERLANMVNLVSGLAFDRLDLRIACWLQAKFERNCGRPIAITHSELGHELGTTREMVSRILKDFEHKRCIKLSRGSIHLNCKHTLKLVSQGKGKGKGKRASRD</sequence>
<dbReference type="InterPro" id="IPR036390">
    <property type="entry name" value="WH_DNA-bd_sf"/>
</dbReference>
<feature type="domain" description="Cyclic nucleotide-binding" evidence="4">
    <location>
        <begin position="40"/>
        <end position="150"/>
    </location>
</feature>
<name>A0A3B1AQT5_9ZZZZ</name>
<dbReference type="SMART" id="SM00419">
    <property type="entry name" value="HTH_CRP"/>
    <property type="match status" value="1"/>
</dbReference>
<dbReference type="SUPFAM" id="SSF51206">
    <property type="entry name" value="cAMP-binding domain-like"/>
    <property type="match status" value="1"/>
</dbReference>
<dbReference type="SUPFAM" id="SSF46785">
    <property type="entry name" value="Winged helix' DNA-binding domain"/>
    <property type="match status" value="1"/>
</dbReference>
<dbReference type="Pfam" id="PF13545">
    <property type="entry name" value="HTH_Crp_2"/>
    <property type="match status" value="1"/>
</dbReference>
<protein>
    <recommendedName>
        <fullName evidence="4">Cyclic nucleotide-binding domain-containing protein</fullName>
    </recommendedName>
</protein>
<evidence type="ECO:0000256" key="1">
    <source>
        <dbReference type="ARBA" id="ARBA00023015"/>
    </source>
</evidence>
<gene>
    <name evidence="5" type="ORF">MNBD_GAMMA23-1749</name>
</gene>
<dbReference type="InterPro" id="IPR050397">
    <property type="entry name" value="Env_Response_Regulators"/>
</dbReference>
<reference evidence="5" key="1">
    <citation type="submission" date="2018-06" db="EMBL/GenBank/DDBJ databases">
        <authorList>
            <person name="Zhirakovskaya E."/>
        </authorList>
    </citation>
    <scope>NUCLEOTIDE SEQUENCE</scope>
</reference>
<dbReference type="EMBL" id="UOFT01000052">
    <property type="protein sequence ID" value="VAW96354.1"/>
    <property type="molecule type" value="Genomic_DNA"/>
</dbReference>
<proteinExistence type="predicted"/>
<dbReference type="Pfam" id="PF00027">
    <property type="entry name" value="cNMP_binding"/>
    <property type="match status" value="1"/>
</dbReference>
<dbReference type="PROSITE" id="PS50042">
    <property type="entry name" value="CNMP_BINDING_3"/>
    <property type="match status" value="1"/>
</dbReference>
<dbReference type="CDD" id="cd00038">
    <property type="entry name" value="CAP_ED"/>
    <property type="match status" value="1"/>
</dbReference>
<dbReference type="InterPro" id="IPR012318">
    <property type="entry name" value="HTH_CRP"/>
</dbReference>
<evidence type="ECO:0000256" key="3">
    <source>
        <dbReference type="ARBA" id="ARBA00023163"/>
    </source>
</evidence>
<dbReference type="Gene3D" id="1.10.10.10">
    <property type="entry name" value="Winged helix-like DNA-binding domain superfamily/Winged helix DNA-binding domain"/>
    <property type="match status" value="1"/>
</dbReference>
<dbReference type="InterPro" id="IPR000595">
    <property type="entry name" value="cNMP-bd_dom"/>
</dbReference>
<dbReference type="InterPro" id="IPR018490">
    <property type="entry name" value="cNMP-bd_dom_sf"/>
</dbReference>
<evidence type="ECO:0000259" key="4">
    <source>
        <dbReference type="PROSITE" id="PS50042"/>
    </source>
</evidence>
<dbReference type="Gene3D" id="2.60.120.10">
    <property type="entry name" value="Jelly Rolls"/>
    <property type="match status" value="1"/>
</dbReference>
<dbReference type="PANTHER" id="PTHR24567">
    <property type="entry name" value="CRP FAMILY TRANSCRIPTIONAL REGULATORY PROTEIN"/>
    <property type="match status" value="1"/>
</dbReference>
<dbReference type="InterPro" id="IPR036388">
    <property type="entry name" value="WH-like_DNA-bd_sf"/>
</dbReference>
<keyword evidence="3" id="KW-0804">Transcription</keyword>
<dbReference type="AlphaFoldDB" id="A0A3B1AQT5"/>
<evidence type="ECO:0000313" key="5">
    <source>
        <dbReference type="EMBL" id="VAW96354.1"/>
    </source>
</evidence>
<dbReference type="SMART" id="SM00100">
    <property type="entry name" value="cNMP"/>
    <property type="match status" value="1"/>
</dbReference>
<evidence type="ECO:0000256" key="2">
    <source>
        <dbReference type="ARBA" id="ARBA00023125"/>
    </source>
</evidence>
<dbReference type="PANTHER" id="PTHR24567:SF74">
    <property type="entry name" value="HTH-TYPE TRANSCRIPTIONAL REGULATOR ARCR"/>
    <property type="match status" value="1"/>
</dbReference>
<accession>A0A3B1AQT5</accession>
<dbReference type="GO" id="GO:0003700">
    <property type="term" value="F:DNA-binding transcription factor activity"/>
    <property type="evidence" value="ECO:0007669"/>
    <property type="project" value="TreeGrafter"/>
</dbReference>
<organism evidence="5">
    <name type="scientific">hydrothermal vent metagenome</name>
    <dbReference type="NCBI Taxonomy" id="652676"/>
    <lineage>
        <taxon>unclassified sequences</taxon>
        <taxon>metagenomes</taxon>
        <taxon>ecological metagenomes</taxon>
    </lineage>
</organism>
<keyword evidence="2" id="KW-0238">DNA-binding</keyword>
<dbReference type="GO" id="GO:0003677">
    <property type="term" value="F:DNA binding"/>
    <property type="evidence" value="ECO:0007669"/>
    <property type="project" value="UniProtKB-KW"/>
</dbReference>
<dbReference type="GO" id="GO:0005829">
    <property type="term" value="C:cytosol"/>
    <property type="evidence" value="ECO:0007669"/>
    <property type="project" value="TreeGrafter"/>
</dbReference>
<keyword evidence="1" id="KW-0805">Transcription regulation</keyword>